<feature type="coiled-coil region" evidence="7">
    <location>
        <begin position="91"/>
        <end position="118"/>
    </location>
</feature>
<feature type="region of interest" description="Disordered" evidence="8">
    <location>
        <begin position="1"/>
        <end position="27"/>
    </location>
</feature>
<dbReference type="HAMAP" id="MF_03007">
    <property type="entry name" value="eIF3h"/>
    <property type="match status" value="1"/>
</dbReference>
<dbReference type="GO" id="GO:0003743">
    <property type="term" value="F:translation initiation factor activity"/>
    <property type="evidence" value="ECO:0007669"/>
    <property type="project" value="UniProtKB-UniRule"/>
</dbReference>
<name>A0AAW0EF63_9AGAR</name>
<comment type="subcellular location">
    <subcellularLocation>
        <location evidence="6">Cytoplasm</location>
    </subcellularLocation>
    <subcellularLocation>
        <location evidence="1">Nucleus</location>
    </subcellularLocation>
</comment>
<feature type="compositionally biased region" description="Low complexity" evidence="8">
    <location>
        <begin position="151"/>
        <end position="171"/>
    </location>
</feature>
<dbReference type="GO" id="GO:0003677">
    <property type="term" value="F:DNA binding"/>
    <property type="evidence" value="ECO:0007669"/>
    <property type="project" value="InterPro"/>
</dbReference>
<evidence type="ECO:0000256" key="2">
    <source>
        <dbReference type="ARBA" id="ARBA00022723"/>
    </source>
</evidence>
<dbReference type="CDD" id="cd12148">
    <property type="entry name" value="fungal_TF_MHR"/>
    <property type="match status" value="1"/>
</dbReference>
<sequence>MPKVPSSSFQTQSSGRQDGPHPLKRNQVCPSCRRRKLVISPLVSDAKRPACSTCIRSHAHAVAHAQPGTQNLPSAPECTFDDSSFEPPPIVESSETQVEKLENRIHELEALLLEKELHSSSSLSQSTSQYDLDLLASAIGSRSSTFDDFITSAGTTNTSPPSSGNSPQSSSGLEMLWHNYPPGLPNPELLRHLVEVFFVFHPHANRVLHFPTFMTCLNLSPSHPKYPAISILHAICAVGSLYTAAVTSPPQPDFSEVALDEIFSARHRAQGRPDSFAEQQANLARETADQLESIGERLFEQVQARIILSWFYWSHSQWLEVYMCSSHSLRVAVPLGLNVCPPFQSITQSGQVRPASIINPAHTVVEDETRRNVFWLGFSIERLHGVANGWAMNLDDQDISQLLPVRGDHFETGQLVTPPDRQWAHTRDVLLVNPDNQTDSFVLYIKGVMLLSRVKNFNLRFRAKHFFGDATVLSAHNEKTDPSDPVDPRGSPAFVELDHIANSFRSSFPSHLRQPLLGNVVDQHLYVACTMPYMACILLHDPQANVRRSGCISALKILTAARSTLDLCYAICSTSFDITLLDPFCTYCWFISGRVLVRFLQAAIDANTAEQISTLRAELDFLLSAILKVGTRVPLAFRYGKMLKALITKKCGDCVEEIVPLTYPRSDFDVEKYVQRPSAYLHESLGVQGVAGTYLLCTDVVHRLRQKIIMAATSMAAALAASLPAPTAAPAPAAPTYEAIPSSMAKVIDIEAEIPLQVVQLDGLVVTKILKHSREASSSTVHGLLLGLDLDGTLEVSNSFALPHHVSDEDEKAVKSSARYQASMLRSLREVHADDSVVGFYQATTLGAFFNQNLVEIQAIHQDKLRHGGIVIVHDLSLTARGNASFRAFRLTPPFLDAYRKSNFSTSSLVDHRLTFSSILQEIPLQVRTNALLGSFLGTLTKSAPSILPDTTPETSRSSILPPSFSSLDLGTTGLTKNLEQIIEAVDSYRTEEGNLAYLSRQIARERARADLYIAKRKEENAARVAQDLAPLPEEDVARLFKIPPEPSRLESMLLLGQIDAYGKSLESTASSGLIKMYSVRSV</sequence>
<proteinExistence type="inferred from homology"/>
<evidence type="ECO:0000256" key="7">
    <source>
        <dbReference type="SAM" id="Coils"/>
    </source>
</evidence>
<accession>A0AAW0EF63</accession>
<keyword evidence="6" id="KW-0396">Initiation factor</keyword>
<dbReference type="InterPro" id="IPR050815">
    <property type="entry name" value="TF_fung"/>
</dbReference>
<evidence type="ECO:0000256" key="5">
    <source>
        <dbReference type="ARBA" id="ARBA00023242"/>
    </source>
</evidence>
<feature type="domain" description="MPN" evidence="9">
    <location>
        <begin position="759"/>
        <end position="895"/>
    </location>
</feature>
<evidence type="ECO:0000256" key="1">
    <source>
        <dbReference type="ARBA" id="ARBA00004123"/>
    </source>
</evidence>
<dbReference type="GO" id="GO:0005634">
    <property type="term" value="C:nucleus"/>
    <property type="evidence" value="ECO:0007669"/>
    <property type="project" value="UniProtKB-SubCell"/>
</dbReference>
<comment type="similarity">
    <text evidence="6">Belongs to the eIF-3 subunit H family.</text>
</comment>
<dbReference type="EMBL" id="JAWWNJ010000001">
    <property type="protein sequence ID" value="KAK7064144.1"/>
    <property type="molecule type" value="Genomic_DNA"/>
</dbReference>
<feature type="compositionally biased region" description="Polar residues" evidence="8">
    <location>
        <begin position="1"/>
        <end position="16"/>
    </location>
</feature>
<dbReference type="InterPro" id="IPR045810">
    <property type="entry name" value="eIF3h_C"/>
</dbReference>
<comment type="caution">
    <text evidence="10">The sequence shown here is derived from an EMBL/GenBank/DDBJ whole genome shotgun (WGS) entry which is preliminary data.</text>
</comment>
<comment type="function">
    <text evidence="6">Component of the eukaryotic translation initiation factor 3 (eIF-3) complex, which is involved in protein synthesis of a specialized repertoire of mRNAs and, together with other initiation factors, stimulates binding of mRNA and methionyl-tRNAi to the 40S ribosome. The eIF-3 complex specifically targets and initiates translation of a subset of mRNAs involved in cell proliferation.</text>
</comment>
<keyword evidence="6" id="KW-0648">Protein biosynthesis</keyword>
<dbReference type="PANTHER" id="PTHR47338">
    <property type="entry name" value="ZN(II)2CYS6 TRANSCRIPTION FACTOR (EUROFUNG)-RELATED"/>
    <property type="match status" value="1"/>
</dbReference>
<keyword evidence="5" id="KW-0539">Nucleus</keyword>
<dbReference type="Gene3D" id="3.40.140.10">
    <property type="entry name" value="Cytidine Deaminase, domain 2"/>
    <property type="match status" value="1"/>
</dbReference>
<dbReference type="Pfam" id="PF01398">
    <property type="entry name" value="JAB"/>
    <property type="match status" value="1"/>
</dbReference>
<keyword evidence="6" id="KW-0963">Cytoplasm</keyword>
<keyword evidence="11" id="KW-1185">Reference proteome</keyword>
<dbReference type="PANTHER" id="PTHR47338:SF29">
    <property type="entry name" value="ZN(2)-C6 FUNGAL-TYPE DOMAIN-CONTAINING PROTEIN"/>
    <property type="match status" value="1"/>
</dbReference>
<dbReference type="Pfam" id="PF19445">
    <property type="entry name" value="eIF3h_C"/>
    <property type="match status" value="1"/>
</dbReference>
<evidence type="ECO:0000256" key="6">
    <source>
        <dbReference type="HAMAP-Rule" id="MF_03007"/>
    </source>
</evidence>
<dbReference type="SMART" id="SM00232">
    <property type="entry name" value="JAB_MPN"/>
    <property type="match status" value="1"/>
</dbReference>
<dbReference type="GO" id="GO:0000981">
    <property type="term" value="F:DNA-binding transcription factor activity, RNA polymerase II-specific"/>
    <property type="evidence" value="ECO:0007669"/>
    <property type="project" value="InterPro"/>
</dbReference>
<dbReference type="AlphaFoldDB" id="A0AAW0EF63"/>
<evidence type="ECO:0000259" key="9">
    <source>
        <dbReference type="PROSITE" id="PS50249"/>
    </source>
</evidence>
<protein>
    <recommendedName>
        <fullName evidence="6">Eukaryotic translation initiation factor 3 subunit H</fullName>
        <shortName evidence="6">eIF3h</shortName>
    </recommendedName>
</protein>
<evidence type="ECO:0000313" key="11">
    <source>
        <dbReference type="Proteomes" id="UP001362999"/>
    </source>
</evidence>
<dbReference type="PROSITE" id="PS50249">
    <property type="entry name" value="MPN"/>
    <property type="match status" value="1"/>
</dbReference>
<dbReference type="GO" id="GO:0033290">
    <property type="term" value="C:eukaryotic 48S preinitiation complex"/>
    <property type="evidence" value="ECO:0007669"/>
    <property type="project" value="UniProtKB-UniRule"/>
</dbReference>
<evidence type="ECO:0000256" key="3">
    <source>
        <dbReference type="ARBA" id="ARBA00023015"/>
    </source>
</evidence>
<organism evidence="10 11">
    <name type="scientific">Favolaschia claudopus</name>
    <dbReference type="NCBI Taxonomy" id="2862362"/>
    <lineage>
        <taxon>Eukaryota</taxon>
        <taxon>Fungi</taxon>
        <taxon>Dikarya</taxon>
        <taxon>Basidiomycota</taxon>
        <taxon>Agaricomycotina</taxon>
        <taxon>Agaricomycetes</taxon>
        <taxon>Agaricomycetidae</taxon>
        <taxon>Agaricales</taxon>
        <taxon>Marasmiineae</taxon>
        <taxon>Mycenaceae</taxon>
        <taxon>Favolaschia</taxon>
    </lineage>
</organism>
<keyword evidence="7" id="KW-0175">Coiled coil</keyword>
<dbReference type="InterPro" id="IPR037518">
    <property type="entry name" value="MPN"/>
</dbReference>
<dbReference type="GO" id="GO:0016282">
    <property type="term" value="C:eukaryotic 43S preinitiation complex"/>
    <property type="evidence" value="ECO:0007669"/>
    <property type="project" value="UniProtKB-UniRule"/>
</dbReference>
<dbReference type="GO" id="GO:0006351">
    <property type="term" value="P:DNA-templated transcription"/>
    <property type="evidence" value="ECO:0007669"/>
    <property type="project" value="InterPro"/>
</dbReference>
<dbReference type="GO" id="GO:0008237">
    <property type="term" value="F:metallopeptidase activity"/>
    <property type="evidence" value="ECO:0007669"/>
    <property type="project" value="InterPro"/>
</dbReference>
<keyword evidence="2" id="KW-0479">Metal-binding</keyword>
<reference evidence="10 11" key="1">
    <citation type="journal article" date="2024" name="J Genomics">
        <title>Draft genome sequencing and assembly of Favolaschia claudopus CIRM-BRFM 2984 isolated from oak limbs.</title>
        <authorList>
            <person name="Navarro D."/>
            <person name="Drula E."/>
            <person name="Chaduli D."/>
            <person name="Cazenave R."/>
            <person name="Ahrendt S."/>
            <person name="Wang J."/>
            <person name="Lipzen A."/>
            <person name="Daum C."/>
            <person name="Barry K."/>
            <person name="Grigoriev I.V."/>
            <person name="Favel A."/>
            <person name="Rosso M.N."/>
            <person name="Martin F."/>
        </authorList>
    </citation>
    <scope>NUCLEOTIDE SEQUENCE [LARGE SCALE GENOMIC DNA]</scope>
    <source>
        <strain evidence="10 11">CIRM-BRFM 2984</strain>
    </source>
</reference>
<evidence type="ECO:0000313" key="10">
    <source>
        <dbReference type="EMBL" id="KAK7064144.1"/>
    </source>
</evidence>
<keyword evidence="3" id="KW-0805">Transcription regulation</keyword>
<dbReference type="GO" id="GO:0005852">
    <property type="term" value="C:eukaryotic translation initiation factor 3 complex"/>
    <property type="evidence" value="ECO:0007669"/>
    <property type="project" value="UniProtKB-UniRule"/>
</dbReference>
<feature type="region of interest" description="Disordered" evidence="8">
    <location>
        <begin position="150"/>
        <end position="171"/>
    </location>
</feature>
<dbReference type="InterPro" id="IPR000555">
    <property type="entry name" value="JAMM/MPN+_dom"/>
</dbReference>
<dbReference type="InterPro" id="IPR027524">
    <property type="entry name" value="eIF3h"/>
</dbReference>
<evidence type="ECO:0000256" key="8">
    <source>
        <dbReference type="SAM" id="MobiDB-lite"/>
    </source>
</evidence>
<evidence type="ECO:0000256" key="4">
    <source>
        <dbReference type="ARBA" id="ARBA00023163"/>
    </source>
</evidence>
<dbReference type="Gene3D" id="4.10.240.10">
    <property type="entry name" value="Zn(2)-C6 fungal-type DNA-binding domain"/>
    <property type="match status" value="1"/>
</dbReference>
<dbReference type="GO" id="GO:0008270">
    <property type="term" value="F:zinc ion binding"/>
    <property type="evidence" value="ECO:0007669"/>
    <property type="project" value="InterPro"/>
</dbReference>
<dbReference type="CDD" id="cd08065">
    <property type="entry name" value="MPN_eIF3h"/>
    <property type="match status" value="1"/>
</dbReference>
<keyword evidence="4" id="KW-0804">Transcription</keyword>
<dbReference type="Pfam" id="PF04082">
    <property type="entry name" value="Fungal_trans"/>
    <property type="match status" value="1"/>
</dbReference>
<dbReference type="GO" id="GO:0001732">
    <property type="term" value="P:formation of cytoplasmic translation initiation complex"/>
    <property type="evidence" value="ECO:0007669"/>
    <property type="project" value="UniProtKB-UniRule"/>
</dbReference>
<dbReference type="InterPro" id="IPR007219">
    <property type="entry name" value="XnlR_reg_dom"/>
</dbReference>
<comment type="subunit">
    <text evidence="6">Component of the eukaryotic translation initiation factor 3 (eIF-3) complex.</text>
</comment>
<gene>
    <name evidence="10" type="ORF">R3P38DRAFT_2675621</name>
</gene>
<dbReference type="InterPro" id="IPR036864">
    <property type="entry name" value="Zn2-C6_fun-type_DNA-bd_sf"/>
</dbReference>
<dbReference type="Proteomes" id="UP001362999">
    <property type="component" value="Unassembled WGS sequence"/>
</dbReference>